<dbReference type="GO" id="GO:0032549">
    <property type="term" value="F:ribonucleoside binding"/>
    <property type="evidence" value="ECO:0007669"/>
    <property type="project" value="InterPro"/>
</dbReference>
<feature type="domain" description="DNA-directed RNA polymerase subunit 2 hybrid-binding" evidence="8">
    <location>
        <begin position="797"/>
        <end position="989"/>
    </location>
</feature>
<keyword evidence="5 7" id="KW-0804">Transcription</keyword>
<evidence type="ECO:0000256" key="6">
    <source>
        <dbReference type="RuleBase" id="RU000434"/>
    </source>
</evidence>
<evidence type="ECO:0000256" key="5">
    <source>
        <dbReference type="ARBA" id="ARBA00023163"/>
    </source>
</evidence>
<dbReference type="Gene3D" id="3.90.1100.10">
    <property type="match status" value="1"/>
</dbReference>
<dbReference type="GO" id="GO:0003677">
    <property type="term" value="F:DNA binding"/>
    <property type="evidence" value="ECO:0007669"/>
    <property type="project" value="InterPro"/>
</dbReference>
<sequence length="1077" mass="122613">MVKKKLLNFPKFLEGLMKTSEIGDLHIKQFNAMLNMNIIDNVIYNTDSMKYKGFELSFEKVEIHKAYNLNKLVDNRMFPNEARESSSTYGGNMFIKAKLTYNDEVLYDDFRSAGKFPIMLKSKLCHLEKASENESRSVREDPHENGGYFVIGGYDRLVRFHIAFKRNWFYAIYNNSKDSKFTGYSCFIRSVGDDEIGQKNEIIHATDGNILFKCWFYKRAYFIPVIYVLRALKSVTDEELYNLLDKNHRATEFISDPNLSKCFGKKETRDFLAERFKFVFRGSDEPGELLLEKILPHLNSSQDKFNLIIHAIRKLFLVIDKKIEPDNIDLASNHELYTEAQLIPLCIRERLEEIKKAFKIKLMKYLKEIISKNEDEITSTQGSTVCPSNINMSETLNDTAGSLPFVMDNSKLIKINDILKRVEFDIGAKIERFLSTGTISTYSCSDLLQTSGFTIVAERINFWRFASHFHSVARGSFFASLKITSIRKLRPESFGFFCPVNTPDGSPCGLLTHLTKNCELTDDKNTFDSNTLYKLGVEYFSGVSCTKTVVFYNGKIVGYTQKPEEVANALRRIRNRNGLKIEIVHESGSNKEEFLSICDDISSLIRKVRNIGENNLEYIGIREQVYLDIKLVENQGDKFKYAEIDTDALFSTVASCIAFGDHNPSPRNMYQCQMAKQAMGIPSYTQSSRTDNKAYVVNYLQHPLIKTSSYETFERFPLGFNCIVAVLSYTAYDMEDAVVLNKSAVERGLFGGFVTKCTKFDLERDSRIIKTASVGSILKKGDILLVHKSDGLLKYEKYDSNESGIVEKVRVFQNDEKCSVKKGVSITLRTVRNPVIGDKFCSRHGQKGVCSFLWPETDMPFTEDGTRPDIIINPHAFSSRMTIGMLIESMCGKAAVKQAEPVEAKMFHANSDTNKITKHNIHNKLISHGLNYHGNEPMYSGLLGTEMRTDIFVGVVYYQRLRHMVSDKFQVRTGGPVVSTTHQPVKGRKSGGGIRFGEMERDALIAHGAAGLLIDRLVDSSDRTVFQYCYSCKSIMFSSRTSQCKCGGRRHKNVVMPYVFKYLLAELMSMNIKVVLE</sequence>
<dbReference type="AlphaFoldDB" id="A0A1Y1S7P7"/>
<dbReference type="GO" id="GO:0006351">
    <property type="term" value="P:DNA-templated transcription"/>
    <property type="evidence" value="ECO:0007669"/>
    <property type="project" value="InterPro"/>
</dbReference>
<feature type="domain" description="RNA polymerase Rpb2" evidence="9">
    <location>
        <begin position="992"/>
        <end position="1075"/>
    </location>
</feature>
<evidence type="ECO:0000259" key="11">
    <source>
        <dbReference type="Pfam" id="PF04563"/>
    </source>
</evidence>
<dbReference type="Gene3D" id="3.90.1110.10">
    <property type="entry name" value="RNA polymerase Rpb2, domain 2"/>
    <property type="match status" value="1"/>
</dbReference>
<proteinExistence type="inferred from homology"/>
<dbReference type="Gene3D" id="3.90.1070.20">
    <property type="match status" value="1"/>
</dbReference>
<keyword evidence="4 7" id="KW-0548">Nucleotidyltransferase</keyword>
<evidence type="ECO:0000256" key="7">
    <source>
        <dbReference type="RuleBase" id="RU363031"/>
    </source>
</evidence>
<dbReference type="InterPro" id="IPR007645">
    <property type="entry name" value="RNA_pol_Rpb2_3"/>
</dbReference>
<evidence type="ECO:0000256" key="2">
    <source>
        <dbReference type="ARBA" id="ARBA00022478"/>
    </source>
</evidence>
<evidence type="ECO:0000256" key="3">
    <source>
        <dbReference type="ARBA" id="ARBA00022679"/>
    </source>
</evidence>
<dbReference type="CDD" id="cd00653">
    <property type="entry name" value="RNA_pol_B_RPB2"/>
    <property type="match status" value="1"/>
</dbReference>
<feature type="domain" description="RNA polymerase Rpb2" evidence="12">
    <location>
        <begin position="456"/>
        <end position="519"/>
    </location>
</feature>
<dbReference type="SUPFAM" id="SSF64484">
    <property type="entry name" value="beta and beta-prime subunits of DNA dependent RNA-polymerase"/>
    <property type="match status" value="1"/>
</dbReference>
<accession>A0A1Y1S7P7</accession>
<reference evidence="13 14" key="1">
    <citation type="journal article" date="2017" name="Environ. Microbiol.">
        <title>Decay of the glycolytic pathway and adaptation to intranuclear parasitism within Enterocytozoonidae microsporidia.</title>
        <authorList>
            <person name="Wiredu Boakye D."/>
            <person name="Jaroenlak P."/>
            <person name="Prachumwat A."/>
            <person name="Williams T.A."/>
            <person name="Bateman K.S."/>
            <person name="Itsathitphaisarn O."/>
            <person name="Sritunyalucksana K."/>
            <person name="Paszkiewicz K.H."/>
            <person name="Moore K.A."/>
            <person name="Stentiford G.D."/>
            <person name="Williams B.A."/>
        </authorList>
    </citation>
    <scope>NUCLEOTIDE SEQUENCE [LARGE SCALE GENOMIC DNA]</scope>
    <source>
        <strain evidence="13 14">GB1</strain>
    </source>
</reference>
<dbReference type="Pfam" id="PF04561">
    <property type="entry name" value="RNA_pol_Rpb2_2"/>
    <property type="match status" value="1"/>
</dbReference>
<comment type="catalytic activity">
    <reaction evidence="7">
        <text>RNA(n) + a ribonucleoside 5'-triphosphate = RNA(n+1) + diphosphate</text>
        <dbReference type="Rhea" id="RHEA:21248"/>
        <dbReference type="Rhea" id="RHEA-COMP:14527"/>
        <dbReference type="Rhea" id="RHEA-COMP:17342"/>
        <dbReference type="ChEBI" id="CHEBI:33019"/>
        <dbReference type="ChEBI" id="CHEBI:61557"/>
        <dbReference type="ChEBI" id="CHEBI:140395"/>
        <dbReference type="EC" id="2.7.7.6"/>
    </reaction>
</comment>
<keyword evidence="14" id="KW-1185">Reference proteome</keyword>
<dbReference type="InterPro" id="IPR007642">
    <property type="entry name" value="RNA_pol_Rpb2_2"/>
</dbReference>
<keyword evidence="3 7" id="KW-0808">Transferase</keyword>
<comment type="similarity">
    <text evidence="1 6">Belongs to the RNA polymerase beta chain family.</text>
</comment>
<evidence type="ECO:0000256" key="4">
    <source>
        <dbReference type="ARBA" id="ARBA00022695"/>
    </source>
</evidence>
<feature type="domain" description="DNA-directed RNA polymerase subunit 2 hybrid-binding" evidence="8">
    <location>
        <begin position="653"/>
        <end position="760"/>
    </location>
</feature>
<organism evidence="13 14">
    <name type="scientific">Enterospora canceri</name>
    <dbReference type="NCBI Taxonomy" id="1081671"/>
    <lineage>
        <taxon>Eukaryota</taxon>
        <taxon>Fungi</taxon>
        <taxon>Fungi incertae sedis</taxon>
        <taxon>Microsporidia</taxon>
        <taxon>Enterocytozoonidae</taxon>
        <taxon>Enterospora</taxon>
    </lineage>
</organism>
<dbReference type="EC" id="2.7.7.6" evidence="7"/>
<comment type="caution">
    <text evidence="13">The sequence shown here is derived from an EMBL/GenBank/DDBJ whole genome shotgun (WGS) entry which is preliminary data.</text>
</comment>
<dbReference type="OrthoDB" id="10248617at2759"/>
<evidence type="ECO:0000259" key="8">
    <source>
        <dbReference type="Pfam" id="PF00562"/>
    </source>
</evidence>
<dbReference type="Pfam" id="PF00562">
    <property type="entry name" value="RNA_pol_Rpb2_6"/>
    <property type="match status" value="2"/>
</dbReference>
<dbReference type="InterPro" id="IPR037034">
    <property type="entry name" value="RNA_pol_Rpb2_2_sf"/>
</dbReference>
<dbReference type="InterPro" id="IPR007121">
    <property type="entry name" value="RNA_pol_bsu_CS"/>
</dbReference>
<evidence type="ECO:0000313" key="14">
    <source>
        <dbReference type="Proteomes" id="UP000192639"/>
    </source>
</evidence>
<dbReference type="VEuPathDB" id="MicrosporidiaDB:ECANGB1_675"/>
<evidence type="ECO:0000256" key="1">
    <source>
        <dbReference type="ARBA" id="ARBA00006835"/>
    </source>
</evidence>
<dbReference type="Pfam" id="PF04563">
    <property type="entry name" value="RNA_pol_Rpb2_1"/>
    <property type="match status" value="1"/>
</dbReference>
<dbReference type="Pfam" id="PF04560">
    <property type="entry name" value="RNA_pol_Rpb2_7"/>
    <property type="match status" value="1"/>
</dbReference>
<dbReference type="Gene3D" id="3.90.1800.10">
    <property type="entry name" value="RNA polymerase alpha subunit dimerisation domain"/>
    <property type="match status" value="1"/>
</dbReference>
<dbReference type="FunFam" id="2.40.270.10:FF:000011">
    <property type="entry name" value="DNA-directed RNA polymerase subunit beta"/>
    <property type="match status" value="1"/>
</dbReference>
<evidence type="ECO:0000259" key="10">
    <source>
        <dbReference type="Pfam" id="PF04561"/>
    </source>
</evidence>
<dbReference type="PANTHER" id="PTHR20856">
    <property type="entry name" value="DNA-DIRECTED RNA POLYMERASE I SUBUNIT 2"/>
    <property type="match status" value="1"/>
</dbReference>
<name>A0A1Y1S7P7_9MICR</name>
<gene>
    <name evidence="13" type="primary">RPA2</name>
    <name evidence="13" type="ORF">ECANGB1_675</name>
</gene>
<dbReference type="Proteomes" id="UP000192639">
    <property type="component" value="Unassembled WGS sequence"/>
</dbReference>
<dbReference type="PROSITE" id="PS01166">
    <property type="entry name" value="RNA_POL_BETA"/>
    <property type="match status" value="1"/>
</dbReference>
<evidence type="ECO:0000259" key="9">
    <source>
        <dbReference type="Pfam" id="PF04560"/>
    </source>
</evidence>
<feature type="domain" description="RNA polymerase Rpb2" evidence="10">
    <location>
        <begin position="175"/>
        <end position="336"/>
    </location>
</feature>
<dbReference type="GO" id="GO:0000428">
    <property type="term" value="C:DNA-directed RNA polymerase complex"/>
    <property type="evidence" value="ECO:0007669"/>
    <property type="project" value="UniProtKB-KW"/>
</dbReference>
<dbReference type="InterPro" id="IPR007120">
    <property type="entry name" value="DNA-dir_RNAP_su2_dom"/>
</dbReference>
<keyword evidence="2 7" id="KW-0240">DNA-directed RNA polymerase</keyword>
<dbReference type="InterPro" id="IPR015712">
    <property type="entry name" value="DNA-dir_RNA_pol_su2"/>
</dbReference>
<dbReference type="Pfam" id="PF04565">
    <property type="entry name" value="RNA_pol_Rpb2_3"/>
    <property type="match status" value="1"/>
</dbReference>
<comment type="function">
    <text evidence="7">DNA-dependent RNA polymerase catalyzes the transcription of DNA into RNA using the four ribonucleoside triphosphates as substrates.</text>
</comment>
<protein>
    <recommendedName>
        <fullName evidence="7">DNA-directed RNA polymerase subunit beta</fullName>
        <ecNumber evidence="7">2.7.7.6</ecNumber>
    </recommendedName>
</protein>
<feature type="domain" description="RNA polymerase beta subunit protrusion" evidence="11">
    <location>
        <begin position="48"/>
        <end position="368"/>
    </location>
</feature>
<dbReference type="GO" id="GO:0003899">
    <property type="term" value="F:DNA-directed RNA polymerase activity"/>
    <property type="evidence" value="ECO:0007669"/>
    <property type="project" value="UniProtKB-EC"/>
</dbReference>
<dbReference type="EMBL" id="LWDP01000019">
    <property type="protein sequence ID" value="ORD94464.1"/>
    <property type="molecule type" value="Genomic_DNA"/>
</dbReference>
<dbReference type="InterPro" id="IPR007641">
    <property type="entry name" value="RNA_pol_Rpb2_7"/>
</dbReference>
<evidence type="ECO:0000313" key="13">
    <source>
        <dbReference type="EMBL" id="ORD94464.1"/>
    </source>
</evidence>
<dbReference type="InterPro" id="IPR037033">
    <property type="entry name" value="DNA-dir_RNAP_su2_hyb_sf"/>
</dbReference>
<evidence type="ECO:0000259" key="12">
    <source>
        <dbReference type="Pfam" id="PF04565"/>
    </source>
</evidence>
<dbReference type="Gene3D" id="2.40.270.10">
    <property type="entry name" value="DNA-directed RNA polymerase, subunit 2, domain 6"/>
    <property type="match status" value="2"/>
</dbReference>
<dbReference type="InterPro" id="IPR007644">
    <property type="entry name" value="RNA_pol_bsu_protrusion"/>
</dbReference>